<dbReference type="AlphaFoldDB" id="A0A7J7H2A8"/>
<proteinExistence type="predicted"/>
<evidence type="ECO:0000313" key="1">
    <source>
        <dbReference type="EMBL" id="KAF5947103.1"/>
    </source>
</evidence>
<name>A0A7J7H2A8_CAMSI</name>
<protein>
    <submittedName>
        <fullName evidence="1">Uncharacterized protein</fullName>
    </submittedName>
</protein>
<dbReference type="Proteomes" id="UP000593564">
    <property type="component" value="Unassembled WGS sequence"/>
</dbReference>
<evidence type="ECO:0000313" key="2">
    <source>
        <dbReference type="Proteomes" id="UP000593564"/>
    </source>
</evidence>
<accession>A0A7J7H2A8</accession>
<organism evidence="1 2">
    <name type="scientific">Camellia sinensis</name>
    <name type="common">Tea plant</name>
    <name type="synonym">Thea sinensis</name>
    <dbReference type="NCBI Taxonomy" id="4442"/>
    <lineage>
        <taxon>Eukaryota</taxon>
        <taxon>Viridiplantae</taxon>
        <taxon>Streptophyta</taxon>
        <taxon>Embryophyta</taxon>
        <taxon>Tracheophyta</taxon>
        <taxon>Spermatophyta</taxon>
        <taxon>Magnoliopsida</taxon>
        <taxon>eudicotyledons</taxon>
        <taxon>Gunneridae</taxon>
        <taxon>Pentapetalae</taxon>
        <taxon>asterids</taxon>
        <taxon>Ericales</taxon>
        <taxon>Theaceae</taxon>
        <taxon>Camellia</taxon>
    </lineage>
</organism>
<reference evidence="1 2" key="2">
    <citation type="submission" date="2020-07" db="EMBL/GenBank/DDBJ databases">
        <title>Genome assembly of wild tea tree DASZ reveals pedigree and selection history of tea varieties.</title>
        <authorList>
            <person name="Zhang W."/>
        </authorList>
    </citation>
    <scope>NUCLEOTIDE SEQUENCE [LARGE SCALE GENOMIC DNA]</scope>
    <source>
        <strain evidence="2">cv. G240</strain>
        <tissue evidence="1">Leaf</tissue>
    </source>
</reference>
<reference evidence="2" key="1">
    <citation type="journal article" date="2020" name="Nat. Commun.">
        <title>Genome assembly of wild tea tree DASZ reveals pedigree and selection history of tea varieties.</title>
        <authorList>
            <person name="Zhang W."/>
            <person name="Zhang Y."/>
            <person name="Qiu H."/>
            <person name="Guo Y."/>
            <person name="Wan H."/>
            <person name="Zhang X."/>
            <person name="Scossa F."/>
            <person name="Alseekh S."/>
            <person name="Zhang Q."/>
            <person name="Wang P."/>
            <person name="Xu L."/>
            <person name="Schmidt M.H."/>
            <person name="Jia X."/>
            <person name="Li D."/>
            <person name="Zhu A."/>
            <person name="Guo F."/>
            <person name="Chen W."/>
            <person name="Ni D."/>
            <person name="Usadel B."/>
            <person name="Fernie A.R."/>
            <person name="Wen W."/>
        </authorList>
    </citation>
    <scope>NUCLEOTIDE SEQUENCE [LARGE SCALE GENOMIC DNA]</scope>
    <source>
        <strain evidence="2">cv. G240</strain>
    </source>
</reference>
<sequence>MAVAPSPPLLPHRRFSKGNDTWINRFGSLVMGIFTVKKFENVNIYVDSVNVAFDSKFVSRRRTSFRIKIICGSRAMHLDPVLDVVRKEAENCDCLQGKGRNLKTFRETMGVFDISLGQLFVFKFGHIELKLGIDLAKKFKQKNDKTTHQVAIMGCSKQVALYFHLLLEERCMVQQSQAKEDVKIRHTGKIPIHGDASAKATLYRDRFLLLLQRLSYISNSESHWANREKMGHGRYMSVRGWPFLLGRPH</sequence>
<dbReference type="EMBL" id="JACBKZ010000007">
    <property type="protein sequence ID" value="KAF5947103.1"/>
    <property type="molecule type" value="Genomic_DNA"/>
</dbReference>
<comment type="caution">
    <text evidence="1">The sequence shown here is derived from an EMBL/GenBank/DDBJ whole genome shotgun (WGS) entry which is preliminary data.</text>
</comment>
<gene>
    <name evidence="1" type="ORF">HYC85_017331</name>
</gene>
<keyword evidence="2" id="KW-1185">Reference proteome</keyword>